<accession>A0A426Z8I3</accession>
<name>A0A426Z8I3_ENSVE</name>
<comment type="caution">
    <text evidence="1">The sequence shown here is derived from an EMBL/GenBank/DDBJ whole genome shotgun (WGS) entry which is preliminary data.</text>
</comment>
<dbReference type="Proteomes" id="UP000287651">
    <property type="component" value="Unassembled WGS sequence"/>
</dbReference>
<protein>
    <submittedName>
        <fullName evidence="1">Uncharacterized protein</fullName>
    </submittedName>
</protein>
<evidence type="ECO:0000313" key="1">
    <source>
        <dbReference type="EMBL" id="RRT60279.1"/>
    </source>
</evidence>
<gene>
    <name evidence="1" type="ORF">B296_00010486</name>
</gene>
<organism evidence="1 2">
    <name type="scientific">Ensete ventricosum</name>
    <name type="common">Abyssinian banana</name>
    <name type="synonym">Musa ensete</name>
    <dbReference type="NCBI Taxonomy" id="4639"/>
    <lineage>
        <taxon>Eukaryota</taxon>
        <taxon>Viridiplantae</taxon>
        <taxon>Streptophyta</taxon>
        <taxon>Embryophyta</taxon>
        <taxon>Tracheophyta</taxon>
        <taxon>Spermatophyta</taxon>
        <taxon>Magnoliopsida</taxon>
        <taxon>Liliopsida</taxon>
        <taxon>Zingiberales</taxon>
        <taxon>Musaceae</taxon>
        <taxon>Ensete</taxon>
    </lineage>
</organism>
<proteinExistence type="predicted"/>
<dbReference type="AlphaFoldDB" id="A0A426Z8I3"/>
<dbReference type="EMBL" id="AMZH03007858">
    <property type="protein sequence ID" value="RRT60279.1"/>
    <property type="molecule type" value="Genomic_DNA"/>
</dbReference>
<reference evidence="1 2" key="1">
    <citation type="journal article" date="2014" name="Agronomy (Basel)">
        <title>A Draft Genome Sequence for Ensete ventricosum, the Drought-Tolerant Tree Against Hunger.</title>
        <authorList>
            <person name="Harrison J."/>
            <person name="Moore K.A."/>
            <person name="Paszkiewicz K."/>
            <person name="Jones T."/>
            <person name="Grant M."/>
            <person name="Ambacheew D."/>
            <person name="Muzemil S."/>
            <person name="Studholme D.J."/>
        </authorList>
    </citation>
    <scope>NUCLEOTIDE SEQUENCE [LARGE SCALE GENOMIC DNA]</scope>
</reference>
<evidence type="ECO:0000313" key="2">
    <source>
        <dbReference type="Proteomes" id="UP000287651"/>
    </source>
</evidence>
<sequence>MGFVEECFGNFTEASAICLLPACINSCRLLRMPRQSPYPQANDPDGSTDFTFMPPTNRRLLPLCLVDHRADDLWSDPGRPMDSRGTVGSPEAARPAAVALDFTDAEAASSPARIPRRIRRRLLEGKSSGPSSVEEIEAKLREADLRRQVVSWRELEPLILFWRF</sequence>